<protein>
    <submittedName>
        <fullName evidence="4">SDR family NAD(P)-dependent oxidoreductase</fullName>
    </submittedName>
</protein>
<gene>
    <name evidence="4" type="ORF">K1J50_07380</name>
</gene>
<dbReference type="InterPro" id="IPR050259">
    <property type="entry name" value="SDR"/>
</dbReference>
<accession>A0ABS7F105</accession>
<name>A0ABS7F105_9PROT</name>
<dbReference type="Gene3D" id="3.40.50.720">
    <property type="entry name" value="NAD(P)-binding Rossmann-like Domain"/>
    <property type="match status" value="1"/>
</dbReference>
<keyword evidence="5" id="KW-1185">Reference proteome</keyword>
<dbReference type="PANTHER" id="PTHR42879:SF6">
    <property type="entry name" value="NADPH-DEPENDENT REDUCTASE BACG"/>
    <property type="match status" value="1"/>
</dbReference>
<feature type="domain" description="Ketoreductase" evidence="3">
    <location>
        <begin position="8"/>
        <end position="150"/>
    </location>
</feature>
<evidence type="ECO:0000256" key="2">
    <source>
        <dbReference type="RuleBase" id="RU000363"/>
    </source>
</evidence>
<sequence length="262" mass="27050">MQLTLNGRAALITGGSKGLGLAVAKAYAGAGGHVAIVARGAEALARAEAEVRAAAAPGGKVAAIAADIATAEGCARAFAEAERALGQVDILVNNAGTSQRGPFLEISDALWQADLDLKLFAAIRLSRLALPGMQARRWGRIINVLNIGAKAPLAASAPTSVSRAAGMALTKVLANEAAPHNVLVNALLVGIVESDQWVRRYAQEQRAISWEEWKAEQGRAVPLGRIGKAEEFAAMALLLASEQCGYVTGTAINVDGGRCPVV</sequence>
<proteinExistence type="inferred from homology"/>
<comment type="caution">
    <text evidence="4">The sequence shown here is derived from an EMBL/GenBank/DDBJ whole genome shotgun (WGS) entry which is preliminary data.</text>
</comment>
<dbReference type="Proteomes" id="UP001519924">
    <property type="component" value="Unassembled WGS sequence"/>
</dbReference>
<dbReference type="PRINTS" id="PR00081">
    <property type="entry name" value="GDHRDH"/>
</dbReference>
<dbReference type="RefSeq" id="WP_220117065.1">
    <property type="nucleotide sequence ID" value="NZ_JAHZUY010000013.1"/>
</dbReference>
<dbReference type="InterPro" id="IPR036291">
    <property type="entry name" value="NAD(P)-bd_dom_sf"/>
</dbReference>
<dbReference type="PANTHER" id="PTHR42879">
    <property type="entry name" value="3-OXOACYL-(ACYL-CARRIER-PROTEIN) REDUCTASE"/>
    <property type="match status" value="1"/>
</dbReference>
<dbReference type="SMART" id="SM00822">
    <property type="entry name" value="PKS_KR"/>
    <property type="match status" value="1"/>
</dbReference>
<evidence type="ECO:0000313" key="4">
    <source>
        <dbReference type="EMBL" id="MBW8269307.1"/>
    </source>
</evidence>
<dbReference type="Pfam" id="PF00106">
    <property type="entry name" value="adh_short"/>
    <property type="match status" value="1"/>
</dbReference>
<dbReference type="InterPro" id="IPR002347">
    <property type="entry name" value="SDR_fam"/>
</dbReference>
<dbReference type="SUPFAM" id="SSF51735">
    <property type="entry name" value="NAD(P)-binding Rossmann-fold domains"/>
    <property type="match status" value="1"/>
</dbReference>
<evidence type="ECO:0000259" key="3">
    <source>
        <dbReference type="SMART" id="SM00822"/>
    </source>
</evidence>
<dbReference type="PRINTS" id="PR00080">
    <property type="entry name" value="SDRFAMILY"/>
</dbReference>
<evidence type="ECO:0000256" key="1">
    <source>
        <dbReference type="ARBA" id="ARBA00006484"/>
    </source>
</evidence>
<comment type="similarity">
    <text evidence="1 2">Belongs to the short-chain dehydrogenases/reductases (SDR) family.</text>
</comment>
<dbReference type="EMBL" id="JAHZUY010000013">
    <property type="protein sequence ID" value="MBW8269307.1"/>
    <property type="molecule type" value="Genomic_DNA"/>
</dbReference>
<evidence type="ECO:0000313" key="5">
    <source>
        <dbReference type="Proteomes" id="UP001519924"/>
    </source>
</evidence>
<reference evidence="4 5" key="1">
    <citation type="submission" date="2021-08" db="EMBL/GenBank/DDBJ databases">
        <title>Caldovatus sediminis gen. nov., sp. nov., a moderately thermophilic bacterium isolated from a hot spring.</title>
        <authorList>
            <person name="Hu C.-J."/>
            <person name="Li W.-J."/>
            <person name="Xian W.-D."/>
        </authorList>
    </citation>
    <scope>NUCLEOTIDE SEQUENCE [LARGE SCALE GENOMIC DNA]</scope>
    <source>
        <strain evidence="4 5">SYSU G05006</strain>
    </source>
</reference>
<organism evidence="4 5">
    <name type="scientific">Caldovatus aquaticus</name>
    <dbReference type="NCBI Taxonomy" id="2865671"/>
    <lineage>
        <taxon>Bacteria</taxon>
        <taxon>Pseudomonadati</taxon>
        <taxon>Pseudomonadota</taxon>
        <taxon>Alphaproteobacteria</taxon>
        <taxon>Acetobacterales</taxon>
        <taxon>Roseomonadaceae</taxon>
        <taxon>Caldovatus</taxon>
    </lineage>
</organism>
<dbReference type="InterPro" id="IPR057326">
    <property type="entry name" value="KR_dom"/>
</dbReference>